<dbReference type="PANTHER" id="PTHR30050">
    <property type="entry name" value="CHROMOSOMAL REPLICATION INITIATOR PROTEIN DNAA"/>
    <property type="match status" value="1"/>
</dbReference>
<evidence type="ECO:0000259" key="12">
    <source>
        <dbReference type="SMART" id="SM00382"/>
    </source>
</evidence>
<evidence type="ECO:0000256" key="11">
    <source>
        <dbReference type="RuleBase" id="RU004227"/>
    </source>
</evidence>
<dbReference type="SUPFAM" id="SSF48295">
    <property type="entry name" value="TrpR-like"/>
    <property type="match status" value="1"/>
</dbReference>
<feature type="domain" description="Chromosomal replication initiator DnaA C-terminal" evidence="13">
    <location>
        <begin position="395"/>
        <end position="464"/>
    </location>
</feature>
<dbReference type="SUPFAM" id="SSF52540">
    <property type="entry name" value="P-loop containing nucleoside triphosphate hydrolases"/>
    <property type="match status" value="1"/>
</dbReference>
<feature type="region of interest" description="Domain IV, binds dsDNA" evidence="8">
    <location>
        <begin position="367"/>
        <end position="487"/>
    </location>
</feature>
<comment type="subunit">
    <text evidence="8">Oligomerizes as a right-handed, spiral filament on DNA at oriC.</text>
</comment>
<proteinExistence type="inferred from homology"/>
<evidence type="ECO:0000313" key="14">
    <source>
        <dbReference type="EMBL" id="MCW2310062.1"/>
    </source>
</evidence>
<dbReference type="Proteomes" id="UP001209755">
    <property type="component" value="Unassembled WGS sequence"/>
</dbReference>
<keyword evidence="7 8" id="KW-0238">DNA-binding</keyword>
<dbReference type="InterPro" id="IPR003593">
    <property type="entry name" value="AAA+_ATPase"/>
</dbReference>
<dbReference type="SMART" id="SM00382">
    <property type="entry name" value="AAA"/>
    <property type="match status" value="1"/>
</dbReference>
<dbReference type="InterPro" id="IPR001957">
    <property type="entry name" value="Chromosome_initiator_DnaA"/>
</dbReference>
<sequence length="487" mass="53962">MARAEETVPSGDLDDWSRVRRRLRSELGEEVYTSWFERVDLEDRSNGTVHLSVPTRFLKQWIQSHYGDRLIGLWRSECEDIRRIELTVRGATRPRQTLARTAAGPEARSAAVEAAKRGGAAVRTEASLRSESSRAAERADNAFSSPLDPRLTFDSFMEGASNTLALAAARQIAAAAPTTYNPLYLCASVGLGKTHLLQAIAAEARAATPGRRVLYLTAEHFMYRFVAALQSQSAIAFKDGFRGIDLLLIDDLQFLHGPQVQKEFCHTLNALIDGARQVVVAADRPPVELESLDERVRSRLNGGLLAQICAPDYGLRRSILSQRIAAARNGGASLAVPDDVLDYVARHVTANSRDLDGAVNRLLAANQLTGAPISLEMAEMSLRDLVRAKERRRVRIEDIQRTVSKHYSVTRDDLTSARRNRAIVRPRQIAMFLAKALTPRSLPEIGRHFGGRDHTTVLHAVRKIENLVSTDKAVADEVELLKRLLDN</sequence>
<evidence type="ECO:0000256" key="8">
    <source>
        <dbReference type="HAMAP-Rule" id="MF_00377"/>
    </source>
</evidence>
<dbReference type="PANTHER" id="PTHR30050:SF2">
    <property type="entry name" value="CHROMOSOMAL REPLICATION INITIATOR PROTEIN DNAA"/>
    <property type="match status" value="1"/>
</dbReference>
<evidence type="ECO:0000259" key="13">
    <source>
        <dbReference type="SMART" id="SM00760"/>
    </source>
</evidence>
<dbReference type="InterPro" id="IPR013317">
    <property type="entry name" value="DnaA_dom"/>
</dbReference>
<feature type="binding site" evidence="8">
    <location>
        <position position="194"/>
    </location>
    <ligand>
        <name>ATP</name>
        <dbReference type="ChEBI" id="CHEBI:30616"/>
    </ligand>
</feature>
<dbReference type="Pfam" id="PF11638">
    <property type="entry name" value="DnaA_N"/>
    <property type="match status" value="1"/>
</dbReference>
<feature type="domain" description="AAA+ ATPase" evidence="12">
    <location>
        <begin position="179"/>
        <end position="306"/>
    </location>
</feature>
<dbReference type="InterPro" id="IPR010921">
    <property type="entry name" value="Trp_repressor/repl_initiator"/>
</dbReference>
<comment type="domain">
    <text evidence="8">Domain I is involved in oligomerization and binding regulators, domain II is flexibile and of varying length in different bacteria, domain III forms the AAA+ region, while domain IV binds dsDNA.</text>
</comment>
<evidence type="ECO:0000256" key="7">
    <source>
        <dbReference type="ARBA" id="ARBA00023125"/>
    </source>
</evidence>
<dbReference type="EMBL" id="JAOQNS010000018">
    <property type="protein sequence ID" value="MCW2310062.1"/>
    <property type="molecule type" value="Genomic_DNA"/>
</dbReference>
<dbReference type="HAMAP" id="MF_00377">
    <property type="entry name" value="DnaA_bact"/>
    <property type="match status" value="1"/>
</dbReference>
<dbReference type="RefSeq" id="WP_264603639.1">
    <property type="nucleotide sequence ID" value="NZ_JAOQNS010000018.1"/>
</dbReference>
<dbReference type="InterPro" id="IPR013159">
    <property type="entry name" value="DnaA_C"/>
</dbReference>
<dbReference type="InterPro" id="IPR038454">
    <property type="entry name" value="DnaA_N_sf"/>
</dbReference>
<feature type="region of interest" description="Domain I, interacts with DnaA modulators" evidence="8">
    <location>
        <begin position="1"/>
        <end position="115"/>
    </location>
</feature>
<dbReference type="PROSITE" id="PS01008">
    <property type="entry name" value="DNAA"/>
    <property type="match status" value="1"/>
</dbReference>
<comment type="subcellular location">
    <subcellularLocation>
        <location evidence="8">Cytoplasm</location>
    </subcellularLocation>
</comment>
<dbReference type="CDD" id="cd06571">
    <property type="entry name" value="Bac_DnaA_C"/>
    <property type="match status" value="1"/>
</dbReference>
<feature type="binding site" evidence="8">
    <location>
        <position position="193"/>
    </location>
    <ligand>
        <name>ATP</name>
        <dbReference type="ChEBI" id="CHEBI:30616"/>
    </ligand>
</feature>
<dbReference type="NCBIfam" id="TIGR00362">
    <property type="entry name" value="DnaA"/>
    <property type="match status" value="1"/>
</dbReference>
<reference evidence="15" key="1">
    <citation type="submission" date="2023-07" db="EMBL/GenBank/DDBJ databases">
        <title>Genome sequencing of Purple Non-Sulfur Bacteria from various extreme environments.</title>
        <authorList>
            <person name="Mayer M."/>
        </authorList>
    </citation>
    <scope>NUCLEOTIDE SEQUENCE [LARGE SCALE GENOMIC DNA]</scope>
    <source>
        <strain evidence="15">DSM 17935</strain>
    </source>
</reference>
<dbReference type="InterPro" id="IPR027417">
    <property type="entry name" value="P-loop_NTPase"/>
</dbReference>
<comment type="caution">
    <text evidence="14">The sequence shown here is derived from an EMBL/GenBank/DDBJ whole genome shotgun (WGS) entry which is preliminary data.</text>
</comment>
<dbReference type="Gene3D" id="1.10.8.60">
    <property type="match status" value="1"/>
</dbReference>
<dbReference type="InterPro" id="IPR018312">
    <property type="entry name" value="Chromosome_initiator_DnaA_CS"/>
</dbReference>
<dbReference type="Gene3D" id="1.10.1750.10">
    <property type="match status" value="1"/>
</dbReference>
<comment type="similarity">
    <text evidence="1 8 11">Belongs to the DnaA family.</text>
</comment>
<keyword evidence="3 8" id="KW-0235">DNA replication</keyword>
<gene>
    <name evidence="8" type="primary">dnaA</name>
    <name evidence="14" type="ORF">M2319_004427</name>
</gene>
<evidence type="ECO:0000256" key="2">
    <source>
        <dbReference type="ARBA" id="ARBA00022490"/>
    </source>
</evidence>
<protein>
    <recommendedName>
        <fullName evidence="8 9">Chromosomal replication initiator protein DnaA</fullName>
    </recommendedName>
</protein>
<dbReference type="Pfam" id="PF00308">
    <property type="entry name" value="Bac_DnaA"/>
    <property type="match status" value="1"/>
</dbReference>
<evidence type="ECO:0000313" key="15">
    <source>
        <dbReference type="Proteomes" id="UP001209755"/>
    </source>
</evidence>
<keyword evidence="4 8" id="KW-0547">Nucleotide-binding</keyword>
<dbReference type="Pfam" id="PF08299">
    <property type="entry name" value="Bac_DnaA_C"/>
    <property type="match status" value="1"/>
</dbReference>
<dbReference type="SMART" id="SM00760">
    <property type="entry name" value="Bac_DnaA_C"/>
    <property type="match status" value="1"/>
</dbReference>
<feature type="binding site" evidence="8">
    <location>
        <position position="192"/>
    </location>
    <ligand>
        <name>ATP</name>
        <dbReference type="ChEBI" id="CHEBI:30616"/>
    </ligand>
</feature>
<dbReference type="Gene3D" id="3.40.50.300">
    <property type="entry name" value="P-loop containing nucleotide triphosphate hydrolases"/>
    <property type="match status" value="1"/>
</dbReference>
<keyword evidence="2 8" id="KW-0963">Cytoplasm</keyword>
<organism evidence="14 15">
    <name type="scientific">Rhodobium gokarnense</name>
    <dbReference type="NCBI Taxonomy" id="364296"/>
    <lineage>
        <taxon>Bacteria</taxon>
        <taxon>Pseudomonadati</taxon>
        <taxon>Pseudomonadota</taxon>
        <taxon>Alphaproteobacteria</taxon>
        <taxon>Hyphomicrobiales</taxon>
        <taxon>Rhodobiaceae</taxon>
        <taxon>Rhodobium</taxon>
    </lineage>
</organism>
<feature type="binding site" evidence="8">
    <location>
        <position position="190"/>
    </location>
    <ligand>
        <name>ATP</name>
        <dbReference type="ChEBI" id="CHEBI:30616"/>
    </ligand>
</feature>
<evidence type="ECO:0000256" key="3">
    <source>
        <dbReference type="ARBA" id="ARBA00022705"/>
    </source>
</evidence>
<dbReference type="InterPro" id="IPR020591">
    <property type="entry name" value="Chromosome_initiator_DnaA-like"/>
</dbReference>
<evidence type="ECO:0000256" key="1">
    <source>
        <dbReference type="ARBA" id="ARBA00006583"/>
    </source>
</evidence>
<keyword evidence="15" id="KW-1185">Reference proteome</keyword>
<evidence type="ECO:0000256" key="5">
    <source>
        <dbReference type="ARBA" id="ARBA00022840"/>
    </source>
</evidence>
<comment type="caution">
    <text evidence="8">Lacks conserved residue(s) required for the propagation of feature annotation.</text>
</comment>
<dbReference type="PRINTS" id="PR00051">
    <property type="entry name" value="DNAA"/>
</dbReference>
<dbReference type="InterPro" id="IPR024633">
    <property type="entry name" value="DnaA_N_dom"/>
</dbReference>
<evidence type="ECO:0000256" key="10">
    <source>
        <dbReference type="RuleBase" id="RU000577"/>
    </source>
</evidence>
<dbReference type="Gene3D" id="3.30.300.180">
    <property type="match status" value="1"/>
</dbReference>
<evidence type="ECO:0000256" key="4">
    <source>
        <dbReference type="ARBA" id="ARBA00022741"/>
    </source>
</evidence>
<evidence type="ECO:0000256" key="6">
    <source>
        <dbReference type="ARBA" id="ARBA00023121"/>
    </source>
</evidence>
<comment type="function">
    <text evidence="8 10">Plays an essential role in the initiation and regulation of chromosomal replication. ATP-DnaA binds to the origin of replication (oriC) to initiate formation of the DNA replication initiation complex once per cell cycle. Binds the DnaA box (a 9 base pair repeat at the origin) and separates the double-stranded (ds)DNA. Forms a right-handed helical filament on oriC DNA; dsDNA binds to the exterior of the filament while single-stranded (ss)DNA is stabiized in the filament's interior. The ATP-DnaA-oriC complex binds and stabilizes one strand of the AT-rich DNA unwinding element (DUE), permitting loading of DNA polymerase. After initiation quickly degrades to an ADP-DnaA complex that is not apt for DNA replication. Binds acidic phospholipids.</text>
</comment>
<keyword evidence="6 8" id="KW-0446">Lipid-binding</keyword>
<name>A0ABT3HI20_9HYPH</name>
<accession>A0ABT3HI20</accession>
<evidence type="ECO:0000256" key="9">
    <source>
        <dbReference type="NCBIfam" id="TIGR00362"/>
    </source>
</evidence>
<keyword evidence="5 8" id="KW-0067">ATP-binding</keyword>